<dbReference type="EMBL" id="AAOA02000003">
    <property type="protein sequence ID" value="EAQ98774.1"/>
    <property type="molecule type" value="Genomic_DNA"/>
</dbReference>
<reference evidence="2 3" key="1">
    <citation type="journal article" date="2007" name="Proc. Natl. Acad. Sci. U.S.A.">
        <title>Characterization of a marine gammaproteobacterium capable of aerobic anoxygenic photosynthesis.</title>
        <authorList>
            <person name="Fuchs B.M."/>
            <person name="Spring S."/>
            <person name="Teeling H."/>
            <person name="Quast C."/>
            <person name="Wulf J."/>
            <person name="Schattenhofer M."/>
            <person name="Yan S."/>
            <person name="Ferriera S."/>
            <person name="Johnson J."/>
            <person name="Glockner F.O."/>
            <person name="Amann R."/>
        </authorList>
    </citation>
    <scope>NUCLEOTIDE SEQUENCE [LARGE SCALE GENOMIC DNA]</scope>
    <source>
        <strain evidence="2">KT71</strain>
    </source>
</reference>
<dbReference type="AlphaFoldDB" id="A4A4Q3"/>
<proteinExistence type="predicted"/>
<feature type="domain" description="Polymerase nucleotidyl transferase" evidence="1">
    <location>
        <begin position="6"/>
        <end position="57"/>
    </location>
</feature>
<dbReference type="Gene3D" id="3.30.460.10">
    <property type="entry name" value="Beta Polymerase, domain 2"/>
    <property type="match status" value="1"/>
</dbReference>
<dbReference type="CDD" id="cd05403">
    <property type="entry name" value="NT_KNTase_like"/>
    <property type="match status" value="1"/>
</dbReference>
<evidence type="ECO:0000313" key="3">
    <source>
        <dbReference type="Proteomes" id="UP000019205"/>
    </source>
</evidence>
<keyword evidence="2" id="KW-0808">Transferase</keyword>
<organism evidence="2 3">
    <name type="scientific">Congregibacter litoralis KT71</name>
    <dbReference type="NCBI Taxonomy" id="314285"/>
    <lineage>
        <taxon>Bacteria</taxon>
        <taxon>Pseudomonadati</taxon>
        <taxon>Pseudomonadota</taxon>
        <taxon>Gammaproteobacteria</taxon>
        <taxon>Cellvibrionales</taxon>
        <taxon>Halieaceae</taxon>
        <taxon>Congregibacter</taxon>
    </lineage>
</organism>
<dbReference type="InterPro" id="IPR043519">
    <property type="entry name" value="NT_sf"/>
</dbReference>
<evidence type="ECO:0000313" key="2">
    <source>
        <dbReference type="EMBL" id="EAQ98774.1"/>
    </source>
</evidence>
<dbReference type="eggNOG" id="COG1708">
    <property type="taxonomic scope" value="Bacteria"/>
</dbReference>
<comment type="caution">
    <text evidence="2">The sequence shown here is derived from an EMBL/GenBank/DDBJ whole genome shotgun (WGS) entry which is preliminary data.</text>
</comment>
<evidence type="ECO:0000259" key="1">
    <source>
        <dbReference type="Pfam" id="PF01909"/>
    </source>
</evidence>
<dbReference type="GO" id="GO:0016779">
    <property type="term" value="F:nucleotidyltransferase activity"/>
    <property type="evidence" value="ECO:0007669"/>
    <property type="project" value="InterPro"/>
</dbReference>
<dbReference type="HOGENOM" id="CLU_110651_0_0_6"/>
<protein>
    <submittedName>
        <fullName evidence="2">Nucleotidyltransferase domain protein</fullName>
    </submittedName>
</protein>
<accession>A4A4Q3</accession>
<dbReference type="STRING" id="314285.KT71_09112"/>
<keyword evidence="3" id="KW-1185">Reference proteome</keyword>
<dbReference type="RefSeq" id="WP_008294250.1">
    <property type="nucleotide sequence ID" value="NZ_CM002299.1"/>
</dbReference>
<gene>
    <name evidence="2" type="ORF">KT71_09112</name>
</gene>
<dbReference type="OrthoDB" id="1701798at2"/>
<reference evidence="2 3" key="2">
    <citation type="journal article" date="2009" name="PLoS ONE">
        <title>The photosynthetic apparatus and its regulation in the aerobic gammaproteobacterium Congregibacter litoralis gen. nov., sp. nov.</title>
        <authorList>
            <person name="Spring S."/>
            <person name="Lunsdorf H."/>
            <person name="Fuchs B.M."/>
            <person name="Tindall B.J."/>
        </authorList>
    </citation>
    <scope>NUCLEOTIDE SEQUENCE [LARGE SCALE GENOMIC DNA]</scope>
    <source>
        <strain evidence="2">KT71</strain>
    </source>
</reference>
<dbReference type="Proteomes" id="UP000019205">
    <property type="component" value="Chromosome"/>
</dbReference>
<dbReference type="InterPro" id="IPR002934">
    <property type="entry name" value="Polymerase_NTP_transf_dom"/>
</dbReference>
<sequence length="226" mass="25129">MKARDFLETVCERLKAQYDAYTILLYGSLADGSANADSDLDIAAFSPVDRVTRVAEIQDGIFIDAFIYPESVLDAPEEEHLRFRGAEILFQKTESAAVLFERLDELYVSGPAPLPADEITVRRIWATKMVARMQRADAEGNYRRHWLLTALLEDYFHLRGLWFEGPKKALSWLRTHDSATLKALEAALEPGAPITSIEIAVDRVLNASVPDPEGASGFDTPRGTGT</sequence>
<name>A4A4Q3_9GAMM</name>
<dbReference type="Pfam" id="PF01909">
    <property type="entry name" value="NTP_transf_2"/>
    <property type="match status" value="1"/>
</dbReference>
<dbReference type="SUPFAM" id="SSF81301">
    <property type="entry name" value="Nucleotidyltransferase"/>
    <property type="match status" value="1"/>
</dbReference>